<sequence>MCKQSKLLCLIFSILCASGLNAAQIIGRVIEYGKPIRNAKVSLLQTNNNTLTNDKGHFSLTGVELGKYTLQISLDGYQSKEVKINVDKEIVDLGDITLKDDFLLLNQLVVTATRNEVLRKDAPIVCNLLDDRILHATQSVTLSEGLNFQPALRMEDNCQNCGFNSLRMNGLEGAYSQILIDGRPIYNSLQGVYGLEQIPANMIDRVEVVRSGGSALYGSSAIAGTVNIITKEPINNRAYISTNQAYIGGKSADRTYMAGADVVTESNIAGISINGFNRQRAHWDSNNDDYSEIGDLKTNSFNAKAFYKPSKLSKITLNGYSIYEFRRGGNKFDKPFHEADITESTTHNILNGGITYEQYTRNRNHKFSTYLDVQNLKRDSYYGAHKDLNAYGNSKDNTFIAGMQYTGNIKIGNTKSNTIVTGFEYNRNNLKDNAPAYERFIDQTAEQFGFYFQDVWDVNSKLNLLIGGRLDKHNLINDPIFSPRANILFKLMDNTQLRFGYAKGFRAPQVFDEDLHITQIGGEGAVIRNQKDLKPENSNAWSASLDYNRYIKNWSIGLAIDGFYTKLKDVFILEEIGNATNGDLLKERRNGPGATIKGFTINPKIQFKNVFNFQLGATFQNSEYDEAVQWSENITNTSKRFFRTPDKYGFYVLTYKPMNMLSINLSGVYAGSMIAQHFEGYIQSDRLETTPSFFENNFKIEYKIPLKEHMSVSINGGIQNYNNAYQKDFDLGEDRDSAYIYGPGRPRTYFMGLNFSL</sequence>
<evidence type="ECO:0000256" key="6">
    <source>
        <dbReference type="ARBA" id="ARBA00023136"/>
    </source>
</evidence>
<evidence type="ECO:0000256" key="7">
    <source>
        <dbReference type="ARBA" id="ARBA00023237"/>
    </source>
</evidence>
<accession>A0A3R5XTP1</accession>
<keyword evidence="2 8" id="KW-0813">Transport</keyword>
<keyword evidence="4 8" id="KW-0812">Transmembrane</keyword>
<dbReference type="Pfam" id="PF00593">
    <property type="entry name" value="TonB_dep_Rec_b-barrel"/>
    <property type="match status" value="1"/>
</dbReference>
<proteinExistence type="inferred from homology"/>
<dbReference type="InterPro" id="IPR000531">
    <property type="entry name" value="Beta-barrel_TonB"/>
</dbReference>
<dbReference type="InterPro" id="IPR008969">
    <property type="entry name" value="CarboxyPept-like_regulatory"/>
</dbReference>
<dbReference type="GO" id="GO:0009279">
    <property type="term" value="C:cell outer membrane"/>
    <property type="evidence" value="ECO:0007669"/>
    <property type="project" value="UniProtKB-SubCell"/>
</dbReference>
<dbReference type="InterPro" id="IPR039426">
    <property type="entry name" value="TonB-dep_rcpt-like"/>
</dbReference>
<dbReference type="PANTHER" id="PTHR30069:SF57">
    <property type="entry name" value="TONB-DEPENDENT RECEPTOR"/>
    <property type="match status" value="1"/>
</dbReference>
<keyword evidence="7 8" id="KW-0998">Cell outer membrane</keyword>
<dbReference type="Pfam" id="PF13715">
    <property type="entry name" value="CarbopepD_reg_2"/>
    <property type="match status" value="1"/>
</dbReference>
<keyword evidence="13" id="KW-0675">Receptor</keyword>
<evidence type="ECO:0000256" key="8">
    <source>
        <dbReference type="PROSITE-ProRule" id="PRU01360"/>
    </source>
</evidence>
<keyword evidence="5 9" id="KW-0798">TonB box</keyword>
<feature type="chain" id="PRO_5018774594" evidence="10">
    <location>
        <begin position="23"/>
        <end position="757"/>
    </location>
</feature>
<dbReference type="Gene3D" id="2.40.170.20">
    <property type="entry name" value="TonB-dependent receptor, beta-barrel domain"/>
    <property type="match status" value="1"/>
</dbReference>
<feature type="domain" description="TonB-dependent receptor plug" evidence="12">
    <location>
        <begin position="126"/>
        <end position="225"/>
    </location>
</feature>
<dbReference type="Gene3D" id="2.60.40.1120">
    <property type="entry name" value="Carboxypeptidase-like, regulatory domain"/>
    <property type="match status" value="1"/>
</dbReference>
<evidence type="ECO:0000256" key="3">
    <source>
        <dbReference type="ARBA" id="ARBA00022452"/>
    </source>
</evidence>
<dbReference type="AlphaFoldDB" id="A0A3R5XTP1"/>
<dbReference type="PROSITE" id="PS52016">
    <property type="entry name" value="TONB_DEPENDENT_REC_3"/>
    <property type="match status" value="1"/>
</dbReference>
<evidence type="ECO:0000256" key="4">
    <source>
        <dbReference type="ARBA" id="ARBA00022692"/>
    </source>
</evidence>
<dbReference type="InterPro" id="IPR037066">
    <property type="entry name" value="Plug_dom_sf"/>
</dbReference>
<evidence type="ECO:0000256" key="1">
    <source>
        <dbReference type="ARBA" id="ARBA00004571"/>
    </source>
</evidence>
<comment type="similarity">
    <text evidence="8 9">Belongs to the TonB-dependent receptor family.</text>
</comment>
<name>A0A3R5XTP1_ORNRH</name>
<reference evidence="13 14" key="1">
    <citation type="submission" date="2019-01" db="EMBL/GenBank/DDBJ databases">
        <title>Whole Genome of Ornithobacterium rhinotracheale FARPER-174b.</title>
        <authorList>
            <person name="Tataje-Lavanda L.A."/>
            <person name="Montalvan A."/>
            <person name="Montesinos R."/>
            <person name="Zimic M."/>
            <person name="Fernandez-Sanchez M."/>
            <person name="Fernandez-Diaz M."/>
        </authorList>
    </citation>
    <scope>NUCLEOTIDE SEQUENCE [LARGE SCALE GENOMIC DNA]</scope>
    <source>
        <strain evidence="13 14">FARPER-174b</strain>
    </source>
</reference>
<dbReference type="SUPFAM" id="SSF49464">
    <property type="entry name" value="Carboxypeptidase regulatory domain-like"/>
    <property type="match status" value="1"/>
</dbReference>
<evidence type="ECO:0000259" key="11">
    <source>
        <dbReference type="Pfam" id="PF00593"/>
    </source>
</evidence>
<dbReference type="InterPro" id="IPR012910">
    <property type="entry name" value="Plug_dom"/>
</dbReference>
<evidence type="ECO:0000256" key="10">
    <source>
        <dbReference type="SAM" id="SignalP"/>
    </source>
</evidence>
<evidence type="ECO:0000313" key="13">
    <source>
        <dbReference type="EMBL" id="QAR30844.1"/>
    </source>
</evidence>
<dbReference type="SUPFAM" id="SSF56935">
    <property type="entry name" value="Porins"/>
    <property type="match status" value="1"/>
</dbReference>
<evidence type="ECO:0000256" key="9">
    <source>
        <dbReference type="RuleBase" id="RU003357"/>
    </source>
</evidence>
<dbReference type="InterPro" id="IPR036942">
    <property type="entry name" value="Beta-barrel_TonB_sf"/>
</dbReference>
<dbReference type="EMBL" id="CP035107">
    <property type="protein sequence ID" value="QAR30844.1"/>
    <property type="molecule type" value="Genomic_DNA"/>
</dbReference>
<dbReference type="Pfam" id="PF07715">
    <property type="entry name" value="Plug"/>
    <property type="match status" value="1"/>
</dbReference>
<comment type="subcellular location">
    <subcellularLocation>
        <location evidence="1 8">Cell outer membrane</location>
        <topology evidence="1 8">Multi-pass membrane protein</topology>
    </subcellularLocation>
</comment>
<dbReference type="PANTHER" id="PTHR30069">
    <property type="entry name" value="TONB-DEPENDENT OUTER MEMBRANE RECEPTOR"/>
    <property type="match status" value="1"/>
</dbReference>
<dbReference type="Proteomes" id="UP000287701">
    <property type="component" value="Chromosome"/>
</dbReference>
<dbReference type="RefSeq" id="WP_128501312.1">
    <property type="nucleotide sequence ID" value="NZ_CP035107.1"/>
</dbReference>
<evidence type="ECO:0000256" key="2">
    <source>
        <dbReference type="ARBA" id="ARBA00022448"/>
    </source>
</evidence>
<keyword evidence="6 8" id="KW-0472">Membrane</keyword>
<dbReference type="GO" id="GO:0015344">
    <property type="term" value="F:siderophore uptake transmembrane transporter activity"/>
    <property type="evidence" value="ECO:0007669"/>
    <property type="project" value="TreeGrafter"/>
</dbReference>
<feature type="signal peptide" evidence="10">
    <location>
        <begin position="1"/>
        <end position="22"/>
    </location>
</feature>
<evidence type="ECO:0000256" key="5">
    <source>
        <dbReference type="ARBA" id="ARBA00023077"/>
    </source>
</evidence>
<dbReference type="OrthoDB" id="9760333at2"/>
<keyword evidence="3 8" id="KW-1134">Transmembrane beta strand</keyword>
<keyword evidence="10" id="KW-0732">Signal</keyword>
<gene>
    <name evidence="13" type="ORF">EQP59_05610</name>
</gene>
<evidence type="ECO:0000313" key="14">
    <source>
        <dbReference type="Proteomes" id="UP000287701"/>
    </source>
</evidence>
<dbReference type="Gene3D" id="2.170.130.10">
    <property type="entry name" value="TonB-dependent receptor, plug domain"/>
    <property type="match status" value="1"/>
</dbReference>
<protein>
    <submittedName>
        <fullName evidence="13">TonB-dependent receptor</fullName>
    </submittedName>
</protein>
<evidence type="ECO:0000259" key="12">
    <source>
        <dbReference type="Pfam" id="PF07715"/>
    </source>
</evidence>
<dbReference type="GO" id="GO:0044718">
    <property type="term" value="P:siderophore transmembrane transport"/>
    <property type="evidence" value="ECO:0007669"/>
    <property type="project" value="TreeGrafter"/>
</dbReference>
<feature type="domain" description="TonB-dependent receptor-like beta-barrel" evidence="11">
    <location>
        <begin position="283"/>
        <end position="720"/>
    </location>
</feature>
<organism evidence="13 14">
    <name type="scientific">Ornithobacterium rhinotracheale</name>
    <dbReference type="NCBI Taxonomy" id="28251"/>
    <lineage>
        <taxon>Bacteria</taxon>
        <taxon>Pseudomonadati</taxon>
        <taxon>Bacteroidota</taxon>
        <taxon>Flavobacteriia</taxon>
        <taxon>Flavobacteriales</taxon>
        <taxon>Weeksellaceae</taxon>
        <taxon>Ornithobacterium</taxon>
    </lineage>
</organism>